<sequence>MSDSLYNSSSELMNKLFVDYLHFKRKHVIKPYCRGSFYMVVFINLNDAIPTSIASLQLRS</sequence>
<proteinExistence type="predicted"/>
<dbReference type="AlphaFoldDB" id="A0A917EWE9"/>
<reference evidence="1" key="2">
    <citation type="submission" date="2020-09" db="EMBL/GenBank/DDBJ databases">
        <authorList>
            <person name="Sun Q."/>
            <person name="Zhou Y."/>
        </authorList>
    </citation>
    <scope>NUCLEOTIDE SEQUENCE</scope>
    <source>
        <strain evidence="1">CGMCC 1.12153</strain>
    </source>
</reference>
<dbReference type="Proteomes" id="UP000660110">
    <property type="component" value="Unassembled WGS sequence"/>
</dbReference>
<accession>A0A917EWE9</accession>
<reference evidence="1" key="1">
    <citation type="journal article" date="2014" name="Int. J. Syst. Evol. Microbiol.">
        <title>Complete genome sequence of Corynebacterium casei LMG S-19264T (=DSM 44701T), isolated from a smear-ripened cheese.</title>
        <authorList>
            <consortium name="US DOE Joint Genome Institute (JGI-PGF)"/>
            <person name="Walter F."/>
            <person name="Albersmeier A."/>
            <person name="Kalinowski J."/>
            <person name="Ruckert C."/>
        </authorList>
    </citation>
    <scope>NUCLEOTIDE SEQUENCE</scope>
    <source>
        <strain evidence="1">CGMCC 1.12153</strain>
    </source>
</reference>
<organism evidence="1 2">
    <name type="scientific">Halobacillus andaensis</name>
    <dbReference type="NCBI Taxonomy" id="1176239"/>
    <lineage>
        <taxon>Bacteria</taxon>
        <taxon>Bacillati</taxon>
        <taxon>Bacillota</taxon>
        <taxon>Bacilli</taxon>
        <taxon>Bacillales</taxon>
        <taxon>Bacillaceae</taxon>
        <taxon>Halobacillus</taxon>
    </lineage>
</organism>
<name>A0A917EWE9_HALAA</name>
<gene>
    <name evidence="1" type="ORF">GCM10010954_24820</name>
</gene>
<evidence type="ECO:0000313" key="1">
    <source>
        <dbReference type="EMBL" id="GGF24931.1"/>
    </source>
</evidence>
<comment type="caution">
    <text evidence="1">The sequence shown here is derived from an EMBL/GenBank/DDBJ whole genome shotgun (WGS) entry which is preliminary data.</text>
</comment>
<protein>
    <submittedName>
        <fullName evidence="1">Uncharacterized protein</fullName>
    </submittedName>
</protein>
<keyword evidence="2" id="KW-1185">Reference proteome</keyword>
<dbReference type="EMBL" id="BMEL01000003">
    <property type="protein sequence ID" value="GGF24931.1"/>
    <property type="molecule type" value="Genomic_DNA"/>
</dbReference>
<evidence type="ECO:0000313" key="2">
    <source>
        <dbReference type="Proteomes" id="UP000660110"/>
    </source>
</evidence>